<dbReference type="NCBIfam" id="NF045712">
    <property type="entry name" value="sulf_resp_HmcD"/>
    <property type="match status" value="1"/>
</dbReference>
<dbReference type="STRING" id="1121448.DGI_0718"/>
<dbReference type="HOGENOM" id="CLU_213739_0_0_7"/>
<evidence type="ECO:0000256" key="1">
    <source>
        <dbReference type="SAM" id="Phobius"/>
    </source>
</evidence>
<reference evidence="2 3" key="1">
    <citation type="journal article" date="2013" name="J. Bacteriol.">
        <title>Roles of HynAB and Ech, the only two hydrogenases found in the model sulfate reducer Desulfovibrio gigas.</title>
        <authorList>
            <person name="Morais-Silva F.O."/>
            <person name="Santos C.I."/>
            <person name="Rodrigues R."/>
            <person name="Pereira I.A."/>
            <person name="Rodrigues-Pousada C."/>
        </authorList>
    </citation>
    <scope>NUCLEOTIDE SEQUENCE [LARGE SCALE GENOMIC DNA]</scope>
    <source>
        <strain evidence="3">ATCC 19364 / DSM 1382 / NCIMB 9332 / VKM B-1759</strain>
    </source>
</reference>
<keyword evidence="1" id="KW-0472">Membrane</keyword>
<evidence type="ECO:0000313" key="3">
    <source>
        <dbReference type="Proteomes" id="UP000016587"/>
    </source>
</evidence>
<feature type="transmembrane region" description="Helical" evidence="1">
    <location>
        <begin position="20"/>
        <end position="38"/>
    </location>
</feature>
<organism evidence="2 3">
    <name type="scientific">Megalodesulfovibrio gigas (strain ATCC 19364 / DSM 1382 / NCIMB 9332 / VKM B-1759)</name>
    <name type="common">Desulfovibrio gigas</name>
    <dbReference type="NCBI Taxonomy" id="1121448"/>
    <lineage>
        <taxon>Bacteria</taxon>
        <taxon>Pseudomonadati</taxon>
        <taxon>Thermodesulfobacteriota</taxon>
        <taxon>Desulfovibrionia</taxon>
        <taxon>Desulfovibrionales</taxon>
        <taxon>Desulfovibrionaceae</taxon>
        <taxon>Megalodesulfovibrio</taxon>
    </lineage>
</organism>
<accession>T2G7S5</accession>
<evidence type="ECO:0008006" key="4">
    <source>
        <dbReference type="Google" id="ProtNLM"/>
    </source>
</evidence>
<dbReference type="KEGG" id="dgg:DGI_0718"/>
<gene>
    <name evidence="2" type="primary">hmcD</name>
    <name evidence="2" type="ORF">DGI_0718</name>
</gene>
<proteinExistence type="predicted"/>
<dbReference type="Proteomes" id="UP000016587">
    <property type="component" value="Chromosome"/>
</dbReference>
<sequence>MDTGTFHTLHDFIVHSKGNVYILMGVIAIGALIFWRFLTAREKPIRKY</sequence>
<dbReference type="RefSeq" id="WP_021759293.1">
    <property type="nucleotide sequence ID" value="NC_022444.1"/>
</dbReference>
<keyword evidence="3" id="KW-1185">Reference proteome</keyword>
<keyword evidence="1" id="KW-1133">Transmembrane helix</keyword>
<keyword evidence="1" id="KW-0812">Transmembrane</keyword>
<name>T2G7S5_MEGG1</name>
<dbReference type="PATRIC" id="fig|1121448.10.peg.726"/>
<protein>
    <recommendedName>
        <fullName evidence="4">Hmc operon protein 4</fullName>
    </recommendedName>
</protein>
<dbReference type="AlphaFoldDB" id="T2G7S5"/>
<dbReference type="InterPro" id="IPR054911">
    <property type="entry name" value="sulf_resp_HmcD"/>
</dbReference>
<dbReference type="EMBL" id="CP006585">
    <property type="protein sequence ID" value="AGW12620.1"/>
    <property type="molecule type" value="Genomic_DNA"/>
</dbReference>
<reference evidence="3" key="2">
    <citation type="submission" date="2013-07" db="EMBL/GenBank/DDBJ databases">
        <authorList>
            <person name="Morais-Silva F.O."/>
            <person name="Rezende A.M."/>
            <person name="Pimentel C."/>
            <person name="Resende D.M."/>
            <person name="Santos C.I."/>
            <person name="Clemente C."/>
            <person name="de Oliveira L.M."/>
            <person name="da Silva S.M."/>
            <person name="Costa D.A."/>
            <person name="Varela-Raposo A."/>
            <person name="Horacio E.C.A."/>
            <person name="Matos M."/>
            <person name="Flores O."/>
            <person name="Ruiz J.C."/>
            <person name="Rodrigues-Pousada C."/>
        </authorList>
    </citation>
    <scope>NUCLEOTIDE SEQUENCE [LARGE SCALE GENOMIC DNA]</scope>
    <source>
        <strain evidence="3">ATCC 19364 / DSM 1382 / NCIMB 9332 / VKM B-1759</strain>
    </source>
</reference>
<evidence type="ECO:0000313" key="2">
    <source>
        <dbReference type="EMBL" id="AGW12620.1"/>
    </source>
</evidence>